<dbReference type="GO" id="GO:0030599">
    <property type="term" value="F:pectinesterase activity"/>
    <property type="evidence" value="ECO:0007669"/>
    <property type="project" value="InterPro"/>
</dbReference>
<dbReference type="EMBL" id="JAYMYQ010000004">
    <property type="protein sequence ID" value="KAK7337648.1"/>
    <property type="molecule type" value="Genomic_DNA"/>
</dbReference>
<dbReference type="AlphaFoldDB" id="A0AAN9LP16"/>
<dbReference type="Gene3D" id="2.160.20.10">
    <property type="entry name" value="Single-stranded right-handed beta-helix, Pectin lyase-like"/>
    <property type="match status" value="1"/>
</dbReference>
<dbReference type="SUPFAM" id="SSF51126">
    <property type="entry name" value="Pectin lyase-like"/>
    <property type="match status" value="1"/>
</dbReference>
<evidence type="ECO:0000256" key="3">
    <source>
        <dbReference type="ARBA" id="ARBA00022512"/>
    </source>
</evidence>
<evidence type="ECO:0000313" key="7">
    <source>
        <dbReference type="EMBL" id="KAK7337648.1"/>
    </source>
</evidence>
<dbReference type="InterPro" id="IPR012334">
    <property type="entry name" value="Pectin_lyas_fold"/>
</dbReference>
<sequence>MLFVYHLGSDLPNQILQGGLRNASPETVVLPLFVDGYDANQMPMYADGPVNTIVGGINTRDPDTVKTSFRAVTFAVMGKGFICEDMGFTAPADITRAPPLLVLSDHAAFFNRTTDGIKDPGFVMQNCTITAQEESTNSLSAITYLGSPCNKYSRTIIMESFLGEVIHPKGWYKWSDNYGIETAPFLEYNNKGPGARTDKRVRWYGYHTIFQRDQMVSYTAARFIQADQWLQSAGIPYESGFVLQK</sequence>
<evidence type="ECO:0000256" key="4">
    <source>
        <dbReference type="ARBA" id="ARBA00022801"/>
    </source>
</evidence>
<keyword evidence="8" id="KW-1185">Reference proteome</keyword>
<dbReference type="PANTHER" id="PTHR31707">
    <property type="entry name" value="PECTINESTERASE"/>
    <property type="match status" value="1"/>
</dbReference>
<evidence type="ECO:0000256" key="2">
    <source>
        <dbReference type="ARBA" id="ARBA00005184"/>
    </source>
</evidence>
<reference evidence="7 8" key="1">
    <citation type="submission" date="2024-01" db="EMBL/GenBank/DDBJ databases">
        <title>The genomes of 5 underutilized Papilionoideae crops provide insights into root nodulation and disease resistanc.</title>
        <authorList>
            <person name="Jiang F."/>
        </authorList>
    </citation>
    <scope>NUCLEOTIDE SEQUENCE [LARGE SCALE GENOMIC DNA]</scope>
    <source>
        <strain evidence="7">LVBAO_FW01</strain>
        <tissue evidence="7">Leaves</tissue>
    </source>
</reference>
<gene>
    <name evidence="7" type="ORF">VNO77_18233</name>
</gene>
<evidence type="ECO:0000313" key="8">
    <source>
        <dbReference type="Proteomes" id="UP001367508"/>
    </source>
</evidence>
<name>A0AAN9LP16_CANGL</name>
<proteinExistence type="predicted"/>
<dbReference type="GO" id="GO:0042545">
    <property type="term" value="P:cell wall modification"/>
    <property type="evidence" value="ECO:0007669"/>
    <property type="project" value="InterPro"/>
</dbReference>
<keyword evidence="3" id="KW-0964">Secreted</keyword>
<evidence type="ECO:0000256" key="5">
    <source>
        <dbReference type="ARBA" id="ARBA00023085"/>
    </source>
</evidence>
<protein>
    <recommendedName>
        <fullName evidence="6">Pectinesterase catalytic domain-containing protein</fullName>
    </recommendedName>
</protein>
<dbReference type="Proteomes" id="UP001367508">
    <property type="component" value="Unassembled WGS sequence"/>
</dbReference>
<accession>A0AAN9LP16</accession>
<dbReference type="Pfam" id="PF01095">
    <property type="entry name" value="Pectinesterase"/>
    <property type="match status" value="1"/>
</dbReference>
<comment type="subcellular location">
    <subcellularLocation>
        <location evidence="1">Secreted</location>
        <location evidence="1">Cell wall</location>
    </subcellularLocation>
</comment>
<feature type="domain" description="Pectinesterase catalytic" evidence="6">
    <location>
        <begin position="117"/>
        <end position="227"/>
    </location>
</feature>
<keyword evidence="4" id="KW-0378">Hydrolase</keyword>
<dbReference type="InterPro" id="IPR011050">
    <property type="entry name" value="Pectin_lyase_fold/virulence"/>
</dbReference>
<evidence type="ECO:0000259" key="6">
    <source>
        <dbReference type="Pfam" id="PF01095"/>
    </source>
</evidence>
<keyword evidence="3" id="KW-0134">Cell wall</keyword>
<comment type="pathway">
    <text evidence="2">Glycan metabolism; pectin degradation; 2-dehydro-3-deoxy-D-gluconate from pectin: step 1/5.</text>
</comment>
<evidence type="ECO:0000256" key="1">
    <source>
        <dbReference type="ARBA" id="ARBA00004191"/>
    </source>
</evidence>
<keyword evidence="5" id="KW-0063">Aspartyl esterase</keyword>
<dbReference type="InterPro" id="IPR000070">
    <property type="entry name" value="Pectinesterase_cat"/>
</dbReference>
<organism evidence="7 8">
    <name type="scientific">Canavalia gladiata</name>
    <name type="common">Sword bean</name>
    <name type="synonym">Dolichos gladiatus</name>
    <dbReference type="NCBI Taxonomy" id="3824"/>
    <lineage>
        <taxon>Eukaryota</taxon>
        <taxon>Viridiplantae</taxon>
        <taxon>Streptophyta</taxon>
        <taxon>Embryophyta</taxon>
        <taxon>Tracheophyta</taxon>
        <taxon>Spermatophyta</taxon>
        <taxon>Magnoliopsida</taxon>
        <taxon>eudicotyledons</taxon>
        <taxon>Gunneridae</taxon>
        <taxon>Pentapetalae</taxon>
        <taxon>rosids</taxon>
        <taxon>fabids</taxon>
        <taxon>Fabales</taxon>
        <taxon>Fabaceae</taxon>
        <taxon>Papilionoideae</taxon>
        <taxon>50 kb inversion clade</taxon>
        <taxon>NPAAA clade</taxon>
        <taxon>indigoferoid/millettioid clade</taxon>
        <taxon>Phaseoleae</taxon>
        <taxon>Canavalia</taxon>
    </lineage>
</organism>
<comment type="caution">
    <text evidence="7">The sequence shown here is derived from an EMBL/GenBank/DDBJ whole genome shotgun (WGS) entry which is preliminary data.</text>
</comment>